<dbReference type="InterPro" id="IPR029057">
    <property type="entry name" value="PRTase-like"/>
</dbReference>
<gene>
    <name evidence="2" type="ORF">STAS_26540</name>
</gene>
<keyword evidence="2" id="KW-0418">Kinase</keyword>
<reference evidence="3" key="1">
    <citation type="journal article" date="2019" name="Curr. Biol.">
        <title>Genome Sequence of Striga asiatica Provides Insight into the Evolution of Plant Parasitism.</title>
        <authorList>
            <person name="Yoshida S."/>
            <person name="Kim S."/>
            <person name="Wafula E.K."/>
            <person name="Tanskanen J."/>
            <person name="Kim Y.M."/>
            <person name="Honaas L."/>
            <person name="Yang Z."/>
            <person name="Spallek T."/>
            <person name="Conn C.E."/>
            <person name="Ichihashi Y."/>
            <person name="Cheong K."/>
            <person name="Cui S."/>
            <person name="Der J.P."/>
            <person name="Gundlach H."/>
            <person name="Jiao Y."/>
            <person name="Hori C."/>
            <person name="Ishida J.K."/>
            <person name="Kasahara H."/>
            <person name="Kiba T."/>
            <person name="Kim M.S."/>
            <person name="Koo N."/>
            <person name="Laohavisit A."/>
            <person name="Lee Y.H."/>
            <person name="Lumba S."/>
            <person name="McCourt P."/>
            <person name="Mortimer J.C."/>
            <person name="Mutuku J.M."/>
            <person name="Nomura T."/>
            <person name="Sasaki-Sekimoto Y."/>
            <person name="Seto Y."/>
            <person name="Wang Y."/>
            <person name="Wakatake T."/>
            <person name="Sakakibara H."/>
            <person name="Demura T."/>
            <person name="Yamaguchi S."/>
            <person name="Yoneyama K."/>
            <person name="Manabe R.I."/>
            <person name="Nelson D.C."/>
            <person name="Schulman A.H."/>
            <person name="Timko M.P."/>
            <person name="dePamphilis C.W."/>
            <person name="Choi D."/>
            <person name="Shirasu K."/>
        </authorList>
    </citation>
    <scope>NUCLEOTIDE SEQUENCE [LARGE SCALE GENOMIC DNA]</scope>
    <source>
        <strain evidence="3">cv. UVA1</strain>
    </source>
</reference>
<keyword evidence="3" id="KW-1185">Reference proteome</keyword>
<proteinExistence type="inferred from homology"/>
<dbReference type="EMBL" id="BKCP01008515">
    <property type="protein sequence ID" value="GER49320.1"/>
    <property type="molecule type" value="Genomic_DNA"/>
</dbReference>
<dbReference type="InterPro" id="IPR005946">
    <property type="entry name" value="Rib-P_diPkinase"/>
</dbReference>
<dbReference type="Gene3D" id="3.40.50.2020">
    <property type="match status" value="1"/>
</dbReference>
<evidence type="ECO:0000256" key="1">
    <source>
        <dbReference type="ARBA" id="ARBA00006478"/>
    </source>
</evidence>
<dbReference type="PANTHER" id="PTHR10210">
    <property type="entry name" value="RIBOSE-PHOSPHATE DIPHOSPHOKINASE FAMILY MEMBER"/>
    <property type="match status" value="1"/>
</dbReference>
<dbReference type="GO" id="GO:0002189">
    <property type="term" value="C:ribose phosphate diphosphokinase complex"/>
    <property type="evidence" value="ECO:0007669"/>
    <property type="project" value="TreeGrafter"/>
</dbReference>
<dbReference type="CDD" id="cd06223">
    <property type="entry name" value="PRTases_typeI"/>
    <property type="match status" value="1"/>
</dbReference>
<comment type="similarity">
    <text evidence="1">Belongs to the ribose-phosphate pyrophosphokinase family.</text>
</comment>
<protein>
    <submittedName>
        <fullName evidence="2">Ribose-phosphate pyrophosphokinase</fullName>
    </submittedName>
</protein>
<dbReference type="GO" id="GO:0000287">
    <property type="term" value="F:magnesium ion binding"/>
    <property type="evidence" value="ECO:0007669"/>
    <property type="project" value="InterPro"/>
</dbReference>
<comment type="caution">
    <text evidence="2">The sequence shown here is derived from an EMBL/GenBank/DDBJ whole genome shotgun (WGS) entry which is preliminary data.</text>
</comment>
<dbReference type="PANTHER" id="PTHR10210:SF34">
    <property type="entry name" value="RIBOSE-PHOSPHATE PYROPHOSPHOKINASE 4"/>
    <property type="match status" value="1"/>
</dbReference>
<dbReference type="Proteomes" id="UP000325081">
    <property type="component" value="Unassembled WGS sequence"/>
</dbReference>
<organism evidence="2 3">
    <name type="scientific">Striga asiatica</name>
    <name type="common">Asiatic witchweed</name>
    <name type="synonym">Buchnera asiatica</name>
    <dbReference type="NCBI Taxonomy" id="4170"/>
    <lineage>
        <taxon>Eukaryota</taxon>
        <taxon>Viridiplantae</taxon>
        <taxon>Streptophyta</taxon>
        <taxon>Embryophyta</taxon>
        <taxon>Tracheophyta</taxon>
        <taxon>Spermatophyta</taxon>
        <taxon>Magnoliopsida</taxon>
        <taxon>eudicotyledons</taxon>
        <taxon>Gunneridae</taxon>
        <taxon>Pentapetalae</taxon>
        <taxon>asterids</taxon>
        <taxon>lamiids</taxon>
        <taxon>Lamiales</taxon>
        <taxon>Orobanchaceae</taxon>
        <taxon>Buchnereae</taxon>
        <taxon>Striga</taxon>
    </lineage>
</organism>
<dbReference type="OrthoDB" id="10263753at2759"/>
<evidence type="ECO:0000313" key="2">
    <source>
        <dbReference type="EMBL" id="GER49320.1"/>
    </source>
</evidence>
<dbReference type="SUPFAM" id="SSF53271">
    <property type="entry name" value="PRTase-like"/>
    <property type="match status" value="1"/>
</dbReference>
<dbReference type="GO" id="GO:0005737">
    <property type="term" value="C:cytoplasm"/>
    <property type="evidence" value="ECO:0007669"/>
    <property type="project" value="TreeGrafter"/>
</dbReference>
<dbReference type="GO" id="GO:0016301">
    <property type="term" value="F:kinase activity"/>
    <property type="evidence" value="ECO:0007669"/>
    <property type="project" value="UniProtKB-KW"/>
</dbReference>
<dbReference type="InterPro" id="IPR000836">
    <property type="entry name" value="PRTase_dom"/>
</dbReference>
<dbReference type="GO" id="GO:0006164">
    <property type="term" value="P:purine nucleotide biosynthetic process"/>
    <property type="evidence" value="ECO:0007669"/>
    <property type="project" value="TreeGrafter"/>
</dbReference>
<name>A0A5A7QVT4_STRAF</name>
<dbReference type="AlphaFoldDB" id="A0A5A7QVT4"/>
<sequence>MYFPSANFYRKDFTSVILYCLCLKVESPFEAMASATSRIIVAFPDDGAWKRFHKLFDHFPMVICNKVREGDKRIVRIKEGNPAGCHVVIVDDLVQSGGTLIECQMVGTTVDRRGIYSSLPLAERSTLKRDEKVAFQRDGVGKAHLRIKASSIWDTESHPVVDTTSNTCVLQRTAN</sequence>
<keyword evidence="2" id="KW-0808">Transferase</keyword>
<evidence type="ECO:0000313" key="3">
    <source>
        <dbReference type="Proteomes" id="UP000325081"/>
    </source>
</evidence>
<accession>A0A5A7QVT4</accession>
<dbReference type="GO" id="GO:0006015">
    <property type="term" value="P:5-phosphoribose 1-diphosphate biosynthetic process"/>
    <property type="evidence" value="ECO:0007669"/>
    <property type="project" value="TreeGrafter"/>
</dbReference>